<gene>
    <name evidence="7" type="ORF">PMG11_10522</name>
</gene>
<sequence length="484" mass="52950">MSSTTRLDEALPNGSLKTPSYPSNCLAFLNSPPTVESSQTAHIRLNIIIVGAGLGGLATAIALATTGHTVTIYEQAAELGEVGAGIQIPSNSTRLLSRLGLDPYLQKYVTEPETISFRRWESGDVIGLTKLIPNFRETFGAPYYVIHRANFHTALHKRALDLGVKIKLAARVVKYDAVGGSITLADGSSASADLIIAADGMFQLTFSIYDAKYLAGVKSIARSLVDESGQPQFERTGFAAYRATVDVAKMKADPEISWLLDRPNLNIWIGDQRHVMTYTIGAGKSFNMVLSHPDNTDPSTWDQTTALSDMKREFHGWDSRLQKIISMIESTIKWPLVSGTPLSRWTTGRLVILGDAAHAMLPYMSQGAAMAVEDGLALSRALTKITQSASLPHALQIFEKVRISRATKMQEASLLNGKLWHFPDGPVQRARDRAMRAEVLGELVAHSPNQWTDPATQMWAYGYDAEGEIDRVWGEVEGVVKSHL</sequence>
<dbReference type="AlphaFoldDB" id="A0A0F7U3R6"/>
<protein>
    <recommendedName>
        <fullName evidence="6">FAD-binding domain-containing protein</fullName>
    </recommendedName>
</protein>
<dbReference type="Gene3D" id="3.50.50.60">
    <property type="entry name" value="FAD/NAD(P)-binding domain"/>
    <property type="match status" value="1"/>
</dbReference>
<dbReference type="SUPFAM" id="SSF54373">
    <property type="entry name" value="FAD-linked reductases, C-terminal domain"/>
    <property type="match status" value="1"/>
</dbReference>
<keyword evidence="4" id="KW-0560">Oxidoreductase</keyword>
<dbReference type="Proteomes" id="UP000042958">
    <property type="component" value="Unassembled WGS sequence"/>
</dbReference>
<dbReference type="Pfam" id="PF01494">
    <property type="entry name" value="FAD_binding_3"/>
    <property type="match status" value="1"/>
</dbReference>
<keyword evidence="8" id="KW-1185">Reference proteome</keyword>
<keyword evidence="2" id="KW-0285">Flavoprotein</keyword>
<dbReference type="GO" id="GO:0071949">
    <property type="term" value="F:FAD binding"/>
    <property type="evidence" value="ECO:0007669"/>
    <property type="project" value="InterPro"/>
</dbReference>
<dbReference type="STRING" id="104259.A0A0F7U3R6"/>
<evidence type="ECO:0000256" key="5">
    <source>
        <dbReference type="ARBA" id="ARBA00023033"/>
    </source>
</evidence>
<dbReference type="PRINTS" id="PR00420">
    <property type="entry name" value="RNGMNOXGNASE"/>
</dbReference>
<dbReference type="SUPFAM" id="SSF51905">
    <property type="entry name" value="FAD/NAD(P)-binding domain"/>
    <property type="match status" value="1"/>
</dbReference>
<evidence type="ECO:0000313" key="8">
    <source>
        <dbReference type="Proteomes" id="UP000042958"/>
    </source>
</evidence>
<feature type="domain" description="FAD-binding" evidence="6">
    <location>
        <begin position="46"/>
        <end position="411"/>
    </location>
</feature>
<keyword evidence="3" id="KW-0274">FAD</keyword>
<keyword evidence="5" id="KW-0503">Monooxygenase</keyword>
<dbReference type="PANTHER" id="PTHR13789">
    <property type="entry name" value="MONOOXYGENASE"/>
    <property type="match status" value="1"/>
</dbReference>
<dbReference type="GO" id="GO:0004497">
    <property type="term" value="F:monooxygenase activity"/>
    <property type="evidence" value="ECO:0007669"/>
    <property type="project" value="UniProtKB-KW"/>
</dbReference>
<evidence type="ECO:0000256" key="1">
    <source>
        <dbReference type="ARBA" id="ARBA00007992"/>
    </source>
</evidence>
<dbReference type="EMBL" id="CDHK01000013">
    <property type="protein sequence ID" value="CEJ62007.1"/>
    <property type="molecule type" value="Genomic_DNA"/>
</dbReference>
<evidence type="ECO:0000256" key="2">
    <source>
        <dbReference type="ARBA" id="ARBA00022630"/>
    </source>
</evidence>
<evidence type="ECO:0000256" key="3">
    <source>
        <dbReference type="ARBA" id="ARBA00022827"/>
    </source>
</evidence>
<evidence type="ECO:0000256" key="4">
    <source>
        <dbReference type="ARBA" id="ARBA00023002"/>
    </source>
</evidence>
<name>A0A0F7U3R6_PENBI</name>
<evidence type="ECO:0000259" key="6">
    <source>
        <dbReference type="Pfam" id="PF01494"/>
    </source>
</evidence>
<comment type="similarity">
    <text evidence="1">Belongs to the paxM FAD-dependent monooxygenase family.</text>
</comment>
<dbReference type="InterPro" id="IPR050493">
    <property type="entry name" value="FAD-dep_Monooxygenase_BioMet"/>
</dbReference>
<organism evidence="7 8">
    <name type="scientific">Penicillium brasilianum</name>
    <dbReference type="NCBI Taxonomy" id="104259"/>
    <lineage>
        <taxon>Eukaryota</taxon>
        <taxon>Fungi</taxon>
        <taxon>Dikarya</taxon>
        <taxon>Ascomycota</taxon>
        <taxon>Pezizomycotina</taxon>
        <taxon>Eurotiomycetes</taxon>
        <taxon>Eurotiomycetidae</taxon>
        <taxon>Eurotiales</taxon>
        <taxon>Aspergillaceae</taxon>
        <taxon>Penicillium</taxon>
    </lineage>
</organism>
<accession>A0A0F7U3R6</accession>
<proteinExistence type="inferred from homology"/>
<dbReference type="PANTHER" id="PTHR13789:SF306">
    <property type="entry name" value="HYDROXYLASE, PUTATIVE-RELATED"/>
    <property type="match status" value="1"/>
</dbReference>
<dbReference type="OrthoDB" id="420606at2759"/>
<evidence type="ECO:0000313" key="7">
    <source>
        <dbReference type="EMBL" id="CEJ62007.1"/>
    </source>
</evidence>
<reference evidence="8" key="1">
    <citation type="journal article" date="2015" name="Genome Announc.">
        <title>Draft genome sequence of the fungus Penicillium brasilianum MG11.</title>
        <authorList>
            <person name="Horn F."/>
            <person name="Linde J."/>
            <person name="Mattern D.J."/>
            <person name="Walther G."/>
            <person name="Guthke R."/>
            <person name="Brakhage A.A."/>
            <person name="Valiante V."/>
        </authorList>
    </citation>
    <scope>NUCLEOTIDE SEQUENCE [LARGE SCALE GENOMIC DNA]</scope>
    <source>
        <strain evidence="8">MG11</strain>
    </source>
</reference>
<dbReference type="InterPro" id="IPR036188">
    <property type="entry name" value="FAD/NAD-bd_sf"/>
</dbReference>
<dbReference type="InterPro" id="IPR002938">
    <property type="entry name" value="FAD-bd"/>
</dbReference>